<dbReference type="InterPro" id="IPR036942">
    <property type="entry name" value="Beta-barrel_TonB_sf"/>
</dbReference>
<evidence type="ECO:0000256" key="4">
    <source>
        <dbReference type="ARBA" id="ARBA00022452"/>
    </source>
</evidence>
<comment type="caution">
    <text evidence="16">The sequence shown here is derived from an EMBL/GenBank/DDBJ whole genome shotgun (WGS) entry which is preliminary data.</text>
</comment>
<dbReference type="Gene3D" id="2.170.130.10">
    <property type="entry name" value="TonB-dependent receptor, plug domain"/>
    <property type="match status" value="1"/>
</dbReference>
<dbReference type="InterPro" id="IPR037066">
    <property type="entry name" value="Plug_dom_sf"/>
</dbReference>
<dbReference type="GO" id="GO:0009279">
    <property type="term" value="C:cell outer membrane"/>
    <property type="evidence" value="ECO:0007669"/>
    <property type="project" value="UniProtKB-SubCell"/>
</dbReference>
<dbReference type="Pfam" id="PF07660">
    <property type="entry name" value="STN"/>
    <property type="match status" value="1"/>
</dbReference>
<keyword evidence="10 13" id="KW-0472">Membrane</keyword>
<dbReference type="NCBIfam" id="TIGR01786">
    <property type="entry name" value="TonB-hemlactrns"/>
    <property type="match status" value="1"/>
</dbReference>
<protein>
    <submittedName>
        <fullName evidence="16">Iron siderophore receptor protein</fullName>
    </submittedName>
</protein>
<sequence length="842" mass="90479">MPAYRQPICHARYSISSQRWKAALLATTAFCGFAIVIPAPLLAQSTAQSNAGQYSFNIAPQSLSSAMIAFQSITGMSVLADSSVPQNVKSPGVSGSRTAESALAQMLSGTGLSYSISANTARIINPATDSSAATVDGAIALDTIDVSGGGSSARSEAAEAPYVSPGSTAYVSAEQINRVAPVSPGDMFREVPGVSIANSRAGNKIDVNIRGMQGMSRVNTMVDGAMQQSSAYKGYDGHDSRAYVDPEMIADIMIDKGPSSGPHGAGAIGGSVNMRTLNAGDIVKDGQSYGIRLRGSGGGNMIEERSTTRTLSTIGRKNFDVGANKSGSVAAATIQDRYEAVIAASYRHQGNYFAGTNGPRSITYMCCGTRLRPTTIPLSVYTPGSQVFNTFQDTSSLLGKLKLKFDDNQSFEVGVNHYESTYGEVNPNAIAFINRPQKYAASHVQADTYTARYAWTPGSNDLVDLRANLWASDVASVLNSVGVDVDSFTWGGELYNTSRFALLKGLAITYGGQTFTEDASAHNNTTSVVNDESNLSGVRTMHSLFSNAKLDVTDWLTLHGGVRYDRYSAEEGGANPSARKSDSRINPTAAITVTPIKGVQLFTQYAEGWKPPSIRELYVRNNGIQPNPNLRPETAQNWEYGVNLSRDGLLQDDDRLRVKFAYFDNSYQDYIIRSSVRGIYRYDNIPEATFKGIEVSGSYDIGWFFTSGSYNYYTEVEYCFTASAACAAVTGTTDYNSSYVPPKYTGSVTAGTRLFDEKLTLGVRMNVAGARAVPRAAGAQVTLPSEWLPFTTFDVFGGYVLNENAKFDFSVENLKDRYYVDPLSIGLAAPGRTGRATVTVQF</sequence>
<evidence type="ECO:0000256" key="12">
    <source>
        <dbReference type="ARBA" id="ARBA00023237"/>
    </source>
</evidence>
<comment type="subcellular location">
    <subcellularLocation>
        <location evidence="1 13">Cell outer membrane</location>
        <topology evidence="1 13">Multi-pass membrane protein</topology>
    </subcellularLocation>
</comment>
<dbReference type="OrthoDB" id="9760333at2"/>
<dbReference type="InterPro" id="IPR011662">
    <property type="entry name" value="Secretin/TonB_short_N"/>
</dbReference>
<comment type="similarity">
    <text evidence="2 13 14">Belongs to the TonB-dependent receptor family.</text>
</comment>
<dbReference type="GO" id="GO:0044718">
    <property type="term" value="P:siderophore transmembrane transport"/>
    <property type="evidence" value="ECO:0007669"/>
    <property type="project" value="TreeGrafter"/>
</dbReference>
<accession>A0A109BBZ1</accession>
<dbReference type="PANTHER" id="PTHR30069">
    <property type="entry name" value="TONB-DEPENDENT OUTER MEMBRANE RECEPTOR"/>
    <property type="match status" value="1"/>
</dbReference>
<keyword evidence="8" id="KW-0408">Iron</keyword>
<evidence type="ECO:0000313" key="16">
    <source>
        <dbReference type="EMBL" id="KWT65814.1"/>
    </source>
</evidence>
<dbReference type="SMART" id="SM00965">
    <property type="entry name" value="STN"/>
    <property type="match status" value="1"/>
</dbReference>
<dbReference type="RefSeq" id="WP_068463244.1">
    <property type="nucleotide sequence ID" value="NZ_LMTR01000075.1"/>
</dbReference>
<dbReference type="PATRIC" id="fig|121290.4.peg.1974"/>
<keyword evidence="9 14" id="KW-0798">TonB box</keyword>
<evidence type="ECO:0000256" key="13">
    <source>
        <dbReference type="PROSITE-ProRule" id="PRU01360"/>
    </source>
</evidence>
<organism evidence="16 17">
    <name type="scientific">Hyphomicrobium sulfonivorans</name>
    <dbReference type="NCBI Taxonomy" id="121290"/>
    <lineage>
        <taxon>Bacteria</taxon>
        <taxon>Pseudomonadati</taxon>
        <taxon>Pseudomonadota</taxon>
        <taxon>Alphaproteobacteria</taxon>
        <taxon>Hyphomicrobiales</taxon>
        <taxon>Hyphomicrobiaceae</taxon>
        <taxon>Hyphomicrobium</taxon>
    </lineage>
</organism>
<keyword evidence="6 13" id="KW-0812">Transmembrane</keyword>
<dbReference type="AlphaFoldDB" id="A0A109BBZ1"/>
<dbReference type="Proteomes" id="UP000059074">
    <property type="component" value="Unassembled WGS sequence"/>
</dbReference>
<evidence type="ECO:0000256" key="8">
    <source>
        <dbReference type="ARBA" id="ARBA00023004"/>
    </source>
</evidence>
<dbReference type="Pfam" id="PF07715">
    <property type="entry name" value="Plug"/>
    <property type="match status" value="1"/>
</dbReference>
<gene>
    <name evidence="16" type="ORF">APY04_2661</name>
</gene>
<dbReference type="EMBL" id="LMTR01000075">
    <property type="protein sequence ID" value="KWT65814.1"/>
    <property type="molecule type" value="Genomic_DNA"/>
</dbReference>
<evidence type="ECO:0000313" key="17">
    <source>
        <dbReference type="Proteomes" id="UP000059074"/>
    </source>
</evidence>
<dbReference type="InterPro" id="IPR039426">
    <property type="entry name" value="TonB-dep_rcpt-like"/>
</dbReference>
<dbReference type="Gene3D" id="3.55.50.30">
    <property type="match status" value="1"/>
</dbReference>
<evidence type="ECO:0000256" key="1">
    <source>
        <dbReference type="ARBA" id="ARBA00004571"/>
    </source>
</evidence>
<dbReference type="Gene3D" id="2.40.170.20">
    <property type="entry name" value="TonB-dependent receptor, beta-barrel domain"/>
    <property type="match status" value="1"/>
</dbReference>
<dbReference type="PANTHER" id="PTHR30069:SF41">
    <property type="entry name" value="HEME_HEMOPEXIN UTILIZATION PROTEIN C"/>
    <property type="match status" value="1"/>
</dbReference>
<dbReference type="STRING" id="121290.APY04_2661"/>
<keyword evidence="7" id="KW-0732">Signal</keyword>
<evidence type="ECO:0000256" key="14">
    <source>
        <dbReference type="RuleBase" id="RU003357"/>
    </source>
</evidence>
<evidence type="ECO:0000256" key="3">
    <source>
        <dbReference type="ARBA" id="ARBA00022448"/>
    </source>
</evidence>
<evidence type="ECO:0000256" key="10">
    <source>
        <dbReference type="ARBA" id="ARBA00023136"/>
    </source>
</evidence>
<dbReference type="InterPro" id="IPR010949">
    <property type="entry name" value="TonB_Hb/transfer/lactofer_rcpt"/>
</dbReference>
<evidence type="ECO:0000256" key="5">
    <source>
        <dbReference type="ARBA" id="ARBA00022496"/>
    </source>
</evidence>
<dbReference type="SUPFAM" id="SSF56935">
    <property type="entry name" value="Porins"/>
    <property type="match status" value="1"/>
</dbReference>
<dbReference type="PROSITE" id="PS52016">
    <property type="entry name" value="TONB_DEPENDENT_REC_3"/>
    <property type="match status" value="1"/>
</dbReference>
<dbReference type="GO" id="GO:0015344">
    <property type="term" value="F:siderophore uptake transmembrane transporter activity"/>
    <property type="evidence" value="ECO:0007669"/>
    <property type="project" value="TreeGrafter"/>
</dbReference>
<keyword evidence="17" id="KW-1185">Reference proteome</keyword>
<dbReference type="InterPro" id="IPR000531">
    <property type="entry name" value="Beta-barrel_TonB"/>
</dbReference>
<dbReference type="InterPro" id="IPR011276">
    <property type="entry name" value="TonB_haem/Hb_rcpt"/>
</dbReference>
<evidence type="ECO:0000259" key="15">
    <source>
        <dbReference type="SMART" id="SM00965"/>
    </source>
</evidence>
<dbReference type="Pfam" id="PF00593">
    <property type="entry name" value="TonB_dep_Rec_b-barrel"/>
    <property type="match status" value="1"/>
</dbReference>
<keyword evidence="3 13" id="KW-0813">Transport</keyword>
<evidence type="ECO:0000256" key="9">
    <source>
        <dbReference type="ARBA" id="ARBA00023077"/>
    </source>
</evidence>
<name>A0A109BBZ1_HYPSL</name>
<keyword evidence="5" id="KW-0410">Iron transport</keyword>
<proteinExistence type="inferred from homology"/>
<evidence type="ECO:0000256" key="2">
    <source>
        <dbReference type="ARBA" id="ARBA00009810"/>
    </source>
</evidence>
<keyword evidence="12 13" id="KW-0998">Cell outer membrane</keyword>
<keyword evidence="4 13" id="KW-1134">Transmembrane beta strand</keyword>
<dbReference type="GO" id="GO:0015232">
    <property type="term" value="F:heme transmembrane transporter activity"/>
    <property type="evidence" value="ECO:0007669"/>
    <property type="project" value="InterPro"/>
</dbReference>
<dbReference type="CDD" id="cd01347">
    <property type="entry name" value="ligand_gated_channel"/>
    <property type="match status" value="1"/>
</dbReference>
<dbReference type="InterPro" id="IPR012910">
    <property type="entry name" value="Plug_dom"/>
</dbReference>
<feature type="domain" description="Secretin/TonB short N-terminal" evidence="15">
    <location>
        <begin position="76"/>
        <end position="126"/>
    </location>
</feature>
<evidence type="ECO:0000256" key="6">
    <source>
        <dbReference type="ARBA" id="ARBA00022692"/>
    </source>
</evidence>
<keyword evidence="5" id="KW-0406">Ion transport</keyword>
<evidence type="ECO:0000256" key="7">
    <source>
        <dbReference type="ARBA" id="ARBA00022729"/>
    </source>
</evidence>
<evidence type="ECO:0000256" key="11">
    <source>
        <dbReference type="ARBA" id="ARBA00023170"/>
    </source>
</evidence>
<dbReference type="NCBIfam" id="TIGR01785">
    <property type="entry name" value="TonB-hemin"/>
    <property type="match status" value="1"/>
</dbReference>
<reference evidence="16 17" key="1">
    <citation type="submission" date="2015-10" db="EMBL/GenBank/DDBJ databases">
        <title>Transcriptomic analysis of a linuron degrading triple-species bacterial consortium.</title>
        <authorList>
            <person name="Albers P."/>
        </authorList>
    </citation>
    <scope>NUCLEOTIDE SEQUENCE [LARGE SCALE GENOMIC DNA]</scope>
    <source>
        <strain evidence="16 17">WDL6</strain>
    </source>
</reference>
<keyword evidence="11 16" id="KW-0675">Receptor</keyword>